<evidence type="ECO:0000313" key="1">
    <source>
        <dbReference type="EMBL" id="QJA53274.1"/>
    </source>
</evidence>
<proteinExistence type="predicted"/>
<dbReference type="EMBL" id="MT144408">
    <property type="protein sequence ID" value="QJA53274.1"/>
    <property type="molecule type" value="Genomic_DNA"/>
</dbReference>
<reference evidence="1" key="1">
    <citation type="submission" date="2020-03" db="EMBL/GenBank/DDBJ databases">
        <title>The deep terrestrial virosphere.</title>
        <authorList>
            <person name="Holmfeldt K."/>
            <person name="Nilsson E."/>
            <person name="Simone D."/>
            <person name="Lopez-Fernandez M."/>
            <person name="Wu X."/>
            <person name="de Brujin I."/>
            <person name="Lundin D."/>
            <person name="Andersson A."/>
            <person name="Bertilsson S."/>
            <person name="Dopson M."/>
        </authorList>
    </citation>
    <scope>NUCLEOTIDE SEQUENCE</scope>
    <source>
        <strain evidence="1">TM448A03378</strain>
    </source>
</reference>
<sequence>MIIVKDLIGGNKPEPILIHYNGTLDADSVTLRYAGSFVKLMDIDDVDNGWFFTFGGLATALENTVGILAEEQEITLNYLPNSATAGMSTRLMYPIFPSTVLRAEYARTDAAGTANTDTGASASAAGTTFTAAATGTADYTIGGWIYMVTGAAAGELHYVTDDDGSGAVTTSAWTNAVVAADTFLFIWPSCSNHVRWNATYTGFISEIDSSACVKNIQGIMTHIQSPGIPLQPLDKDLHDGLVISNARFFHDFIFCGATDAASTLVSLAWTRGQAAA</sequence>
<organism evidence="1">
    <name type="scientific">viral metagenome</name>
    <dbReference type="NCBI Taxonomy" id="1070528"/>
    <lineage>
        <taxon>unclassified sequences</taxon>
        <taxon>metagenomes</taxon>
        <taxon>organismal metagenomes</taxon>
    </lineage>
</organism>
<name>A0A6H2A0C7_9ZZZZ</name>
<protein>
    <submittedName>
        <fullName evidence="1">Uncharacterized protein</fullName>
    </submittedName>
</protein>
<dbReference type="AlphaFoldDB" id="A0A6H2A0C7"/>
<accession>A0A6H2A0C7</accession>
<gene>
    <name evidence="1" type="ORF">TM448A03378_0006</name>
</gene>